<dbReference type="PANTHER" id="PTHR30336">
    <property type="entry name" value="INNER MEMBRANE PROTEIN, PROBABLE PERMEASE"/>
    <property type="match status" value="1"/>
</dbReference>
<feature type="domain" description="DUF218" evidence="1">
    <location>
        <begin position="32"/>
        <end position="155"/>
    </location>
</feature>
<dbReference type="CDD" id="cd06259">
    <property type="entry name" value="YdcF-like"/>
    <property type="match status" value="1"/>
</dbReference>
<dbReference type="Gene3D" id="3.40.50.620">
    <property type="entry name" value="HUPs"/>
    <property type="match status" value="1"/>
</dbReference>
<dbReference type="InterPro" id="IPR014729">
    <property type="entry name" value="Rossmann-like_a/b/a_fold"/>
</dbReference>
<keyword evidence="3" id="KW-1185">Reference proteome</keyword>
<dbReference type="PANTHER" id="PTHR30336:SF20">
    <property type="entry name" value="DUF218 DOMAIN-CONTAINING PROTEIN"/>
    <property type="match status" value="1"/>
</dbReference>
<dbReference type="Pfam" id="PF02698">
    <property type="entry name" value="DUF218"/>
    <property type="match status" value="1"/>
</dbReference>
<proteinExistence type="predicted"/>
<dbReference type="KEGG" id="nec:KGD82_11530"/>
<accession>A0A975LCN9</accession>
<dbReference type="Proteomes" id="UP000682416">
    <property type="component" value="Chromosome"/>
</dbReference>
<dbReference type="InterPro" id="IPR003848">
    <property type="entry name" value="DUF218"/>
</dbReference>
<evidence type="ECO:0000313" key="3">
    <source>
        <dbReference type="Proteomes" id="UP000682416"/>
    </source>
</evidence>
<evidence type="ECO:0000313" key="2">
    <source>
        <dbReference type="EMBL" id="QVJ02817.1"/>
    </source>
</evidence>
<dbReference type="AlphaFoldDB" id="A0A975LCN9"/>
<dbReference type="InterPro" id="IPR051599">
    <property type="entry name" value="Cell_Envelope_Assoc"/>
</dbReference>
<evidence type="ECO:0000259" key="1">
    <source>
        <dbReference type="Pfam" id="PF02698"/>
    </source>
</evidence>
<dbReference type="EMBL" id="CP074402">
    <property type="protein sequence ID" value="QVJ02817.1"/>
    <property type="molecule type" value="Genomic_DNA"/>
</dbReference>
<name>A0A975LCN9_9ACTN</name>
<sequence>MGANAELTEEVRQRARIVWDYQRLDQEPRGCDVAVVLGSHDLGVATTAADLYRRGFFPRMVISGANSPSTLARFPRGEAVHYREHVLGRGVPDAAILMETRATNTGENLRHSRALLADAGITVRSVMLVSKPYMERRAHATTRRVWPEVDTVSASARTGFDEYLGSVGDDRLVMDTMVGDLQRVMEYPARGFAVPQEVPDRVREAYAYLVAAGYDGHLITPDPPVP</sequence>
<dbReference type="GO" id="GO:0005886">
    <property type="term" value="C:plasma membrane"/>
    <property type="evidence" value="ECO:0007669"/>
    <property type="project" value="TreeGrafter"/>
</dbReference>
<reference evidence="2" key="1">
    <citation type="submission" date="2021-05" db="EMBL/GenBank/DDBJ databases">
        <authorList>
            <person name="Kaiqin L."/>
            <person name="Jian G."/>
        </authorList>
    </citation>
    <scope>NUCLEOTIDE SEQUENCE</scope>
    <source>
        <strain evidence="2">HDS5</strain>
    </source>
</reference>
<gene>
    <name evidence="2" type="ORF">KGD82_11530</name>
</gene>
<organism evidence="2 3">
    <name type="scientific">Nocardiopsis eucommiae</name>
    <dbReference type="NCBI Taxonomy" id="2831970"/>
    <lineage>
        <taxon>Bacteria</taxon>
        <taxon>Bacillati</taxon>
        <taxon>Actinomycetota</taxon>
        <taxon>Actinomycetes</taxon>
        <taxon>Streptosporangiales</taxon>
        <taxon>Nocardiopsidaceae</taxon>
        <taxon>Nocardiopsis</taxon>
    </lineage>
</organism>
<protein>
    <submittedName>
        <fullName evidence="2">YdcF family protein</fullName>
    </submittedName>
</protein>